<gene>
    <name evidence="1" type="ORF">L9G74_20240</name>
</gene>
<keyword evidence="2" id="KW-1185">Reference proteome</keyword>
<reference evidence="1 2" key="1">
    <citation type="submission" date="2022-02" db="EMBL/GenBank/DDBJ databases">
        <authorList>
            <person name="Zhuang L."/>
        </authorList>
    </citation>
    <scope>NUCLEOTIDE SEQUENCE [LARGE SCALE GENOMIC DNA]</scope>
    <source>
        <strain evidence="1 2">C32</strain>
    </source>
</reference>
<protein>
    <submittedName>
        <fullName evidence="1">Uncharacterized protein</fullName>
    </submittedName>
</protein>
<accession>A0ABT2FU59</accession>
<sequence>DITAASELMTFVFVGGLNWCFKFGFCCGAPLLLSAVPAVHKLAYRYGYGLRALSPSHELPK</sequence>
<reference evidence="2" key="2">
    <citation type="submission" date="2023-07" db="EMBL/GenBank/DDBJ databases">
        <title>Shewanella mangrovi sp. nov., an acetaldehyde- degrading bacterium isolated from mangrove sediment.</title>
        <authorList>
            <person name="Liu Y."/>
        </authorList>
    </citation>
    <scope>NUCLEOTIDE SEQUENCE [LARGE SCALE GENOMIC DNA]</scope>
    <source>
        <strain evidence="2">C32</strain>
    </source>
</reference>
<organism evidence="1 2">
    <name type="scientific">Shewanella electrica</name>
    <dbReference type="NCBI Taxonomy" id="515560"/>
    <lineage>
        <taxon>Bacteria</taxon>
        <taxon>Pseudomonadati</taxon>
        <taxon>Pseudomonadota</taxon>
        <taxon>Gammaproteobacteria</taxon>
        <taxon>Alteromonadales</taxon>
        <taxon>Shewanellaceae</taxon>
        <taxon>Shewanella</taxon>
    </lineage>
</organism>
<name>A0ABT2FU59_9GAMM</name>
<comment type="caution">
    <text evidence="1">The sequence shown here is derived from an EMBL/GenBank/DDBJ whole genome shotgun (WGS) entry which is preliminary data.</text>
</comment>
<proteinExistence type="predicted"/>
<evidence type="ECO:0000313" key="2">
    <source>
        <dbReference type="Proteomes" id="UP001201549"/>
    </source>
</evidence>
<feature type="non-terminal residue" evidence="1">
    <location>
        <position position="1"/>
    </location>
</feature>
<dbReference type="RefSeq" id="WP_238898566.1">
    <property type="nucleotide sequence ID" value="NZ_JAKOGG010000157.1"/>
</dbReference>
<evidence type="ECO:0000313" key="1">
    <source>
        <dbReference type="EMBL" id="MCS4558754.1"/>
    </source>
</evidence>
<dbReference type="Proteomes" id="UP001201549">
    <property type="component" value="Unassembled WGS sequence"/>
</dbReference>
<dbReference type="EMBL" id="JAKOGG010000157">
    <property type="protein sequence ID" value="MCS4558754.1"/>
    <property type="molecule type" value="Genomic_DNA"/>
</dbReference>